<name>A0A4Q2FNS5_STROR</name>
<proteinExistence type="predicted"/>
<dbReference type="Proteomes" id="UP000289921">
    <property type="component" value="Unassembled WGS sequence"/>
</dbReference>
<sequence length="19" mass="2327">MGFLLSVLLNLFYQKKKKR</sequence>
<dbReference type="AlphaFoldDB" id="A0A4Q2FNS5"/>
<organism evidence="1 2">
    <name type="scientific">Streptococcus oralis</name>
    <dbReference type="NCBI Taxonomy" id="1303"/>
    <lineage>
        <taxon>Bacteria</taxon>
        <taxon>Bacillati</taxon>
        <taxon>Bacillota</taxon>
        <taxon>Bacilli</taxon>
        <taxon>Lactobacillales</taxon>
        <taxon>Streptococcaceae</taxon>
        <taxon>Streptococcus</taxon>
    </lineage>
</organism>
<protein>
    <submittedName>
        <fullName evidence="1">Uncharacterized protein</fullName>
    </submittedName>
</protein>
<evidence type="ECO:0000313" key="2">
    <source>
        <dbReference type="Proteomes" id="UP000289921"/>
    </source>
</evidence>
<accession>A0A4Q2FNS5</accession>
<gene>
    <name evidence="1" type="ORF">DF217_05830</name>
</gene>
<dbReference type="EMBL" id="QEWK01000003">
    <property type="protein sequence ID" value="RXX21617.1"/>
    <property type="molecule type" value="Genomic_DNA"/>
</dbReference>
<evidence type="ECO:0000313" key="1">
    <source>
        <dbReference type="EMBL" id="RXX21617.1"/>
    </source>
</evidence>
<comment type="caution">
    <text evidence="1">The sequence shown here is derived from an EMBL/GenBank/DDBJ whole genome shotgun (WGS) entry which is preliminary data.</text>
</comment>
<reference evidence="1 2" key="1">
    <citation type="submission" date="2018-05" db="EMBL/GenBank/DDBJ databases">
        <title>Streptococcus from otitis media.</title>
        <authorList>
            <person name="Wayes A.M."/>
            <person name="Jakubovics N.S."/>
        </authorList>
    </citation>
    <scope>NUCLEOTIDE SEQUENCE [LARGE SCALE GENOMIC DNA]</scope>
    <source>
        <strain evidence="1 2">NU39</strain>
    </source>
</reference>